<dbReference type="EMBL" id="JAWLKF010000020">
    <property type="protein sequence ID" value="MDV6305505.1"/>
    <property type="molecule type" value="Genomic_DNA"/>
</dbReference>
<organism evidence="1 2">
    <name type="scientific">Rhodococcus cerastii</name>
    <dbReference type="NCBI Taxonomy" id="908616"/>
    <lineage>
        <taxon>Bacteria</taxon>
        <taxon>Bacillati</taxon>
        <taxon>Actinomycetota</taxon>
        <taxon>Actinomycetes</taxon>
        <taxon>Mycobacteriales</taxon>
        <taxon>Nocardiaceae</taxon>
        <taxon>Rhodococcus</taxon>
    </lineage>
</organism>
<evidence type="ECO:0000313" key="2">
    <source>
        <dbReference type="Proteomes" id="UP001186104"/>
    </source>
</evidence>
<dbReference type="Proteomes" id="UP001186104">
    <property type="component" value="Unassembled WGS sequence"/>
</dbReference>
<evidence type="ECO:0008006" key="3">
    <source>
        <dbReference type="Google" id="ProtNLM"/>
    </source>
</evidence>
<protein>
    <recommendedName>
        <fullName evidence="3">DUF3800 domain-containing protein</fullName>
    </recommendedName>
</protein>
<sequence length="234" mass="26125">MPSRRPDPAAQIVFDAYQRTSGPVAFLDESYQAPDGVAAHRDTFYVFTAVIVELDAMDELRVGIESIADGTYWHTTKALQTSAGIDQTRDMLDFLADGNEACVIAHQIPVGADDTDAQTARTACYRQLAIELGAGRGDVWPAIDLFVLEERNQSNFRNKDKADHKALVSEKLIPRNTRLLSTSPRHEHLLWLPDLVSMAYRRTLTHTNSTSKLFDVIADNVHFVEVSEPEKAQK</sequence>
<name>A0ABU4D6Z6_9NOCA</name>
<keyword evidence="2" id="KW-1185">Reference proteome</keyword>
<reference evidence="1 2" key="1">
    <citation type="submission" date="2023-10" db="EMBL/GenBank/DDBJ databases">
        <title>Development of a sustainable strategy for remediation of hydrocarbon-contaminated territories based on the waste exchange concept.</title>
        <authorList>
            <person name="Krivoruchko A."/>
        </authorList>
    </citation>
    <scope>NUCLEOTIDE SEQUENCE [LARGE SCALE GENOMIC DNA]</scope>
    <source>
        <strain evidence="1 2">IEGM 1327</strain>
    </source>
</reference>
<proteinExistence type="predicted"/>
<gene>
    <name evidence="1" type="ORF">R3P93_23310</name>
</gene>
<evidence type="ECO:0000313" key="1">
    <source>
        <dbReference type="EMBL" id="MDV6305505.1"/>
    </source>
</evidence>
<accession>A0ABU4D6Z6</accession>
<comment type="caution">
    <text evidence="1">The sequence shown here is derived from an EMBL/GenBank/DDBJ whole genome shotgun (WGS) entry which is preliminary data.</text>
</comment>
<dbReference type="RefSeq" id="WP_317534246.1">
    <property type="nucleotide sequence ID" value="NZ_JAWLKF010000020.1"/>
</dbReference>